<dbReference type="Proteomes" id="UP000185680">
    <property type="component" value="Chromosome"/>
</dbReference>
<evidence type="ECO:0000313" key="4">
    <source>
        <dbReference type="Proteomes" id="UP000185657"/>
    </source>
</evidence>
<sequence length="96" mass="10997">MQALVVEFRIYAPHIDAFAKAIVENARASREGEPGCRQFDVCRDPSDPSVFFLYELYDDEAAVQAHLQSPHFLQMNAATEDWVSAKTVWRRERIAP</sequence>
<organism evidence="2 5">
    <name type="scientific">Hydrogenophaga crassostreae</name>
    <dbReference type="NCBI Taxonomy" id="1763535"/>
    <lineage>
        <taxon>Bacteria</taxon>
        <taxon>Pseudomonadati</taxon>
        <taxon>Pseudomonadota</taxon>
        <taxon>Betaproteobacteria</taxon>
        <taxon>Burkholderiales</taxon>
        <taxon>Comamonadaceae</taxon>
        <taxon>Hydrogenophaga</taxon>
    </lineage>
</organism>
<evidence type="ECO:0000313" key="3">
    <source>
        <dbReference type="EMBL" id="OAD42879.1"/>
    </source>
</evidence>
<evidence type="ECO:0000313" key="2">
    <source>
        <dbReference type="EMBL" id="AOW14191.1"/>
    </source>
</evidence>
<dbReference type="OrthoDB" id="9812192at2"/>
<dbReference type="GO" id="GO:0005829">
    <property type="term" value="C:cytosol"/>
    <property type="evidence" value="ECO:0007669"/>
    <property type="project" value="TreeGrafter"/>
</dbReference>
<dbReference type="InterPro" id="IPR011008">
    <property type="entry name" value="Dimeric_a/b-barrel"/>
</dbReference>
<protein>
    <submittedName>
        <fullName evidence="2">Antibiotic biosynthesis monooxygenase</fullName>
    </submittedName>
</protein>
<dbReference type="EMBL" id="LVWD01000006">
    <property type="protein sequence ID" value="OAD42879.1"/>
    <property type="molecule type" value="Genomic_DNA"/>
</dbReference>
<keyword evidence="2" id="KW-0560">Oxidoreductase</keyword>
<dbReference type="SUPFAM" id="SSF54909">
    <property type="entry name" value="Dimeric alpha+beta barrel"/>
    <property type="match status" value="1"/>
</dbReference>
<dbReference type="InterPro" id="IPR050744">
    <property type="entry name" value="AI-2_Isomerase_LsrG"/>
</dbReference>
<dbReference type="PROSITE" id="PS51725">
    <property type="entry name" value="ABM"/>
    <property type="match status" value="1"/>
</dbReference>
<dbReference type="PANTHER" id="PTHR33336:SF1">
    <property type="entry name" value="(4S)-4-HYDROXY-5-PHOSPHONOOXYPENTANE-2,3-DIONE ISOMERASE"/>
    <property type="match status" value="1"/>
</dbReference>
<proteinExistence type="predicted"/>
<dbReference type="Proteomes" id="UP000185657">
    <property type="component" value="Unassembled WGS sequence"/>
</dbReference>
<dbReference type="GO" id="GO:0004497">
    <property type="term" value="F:monooxygenase activity"/>
    <property type="evidence" value="ECO:0007669"/>
    <property type="project" value="UniProtKB-KW"/>
</dbReference>
<evidence type="ECO:0000313" key="5">
    <source>
        <dbReference type="Proteomes" id="UP000185680"/>
    </source>
</evidence>
<keyword evidence="2" id="KW-0503">Monooxygenase</keyword>
<dbReference type="Gene3D" id="3.30.70.100">
    <property type="match status" value="1"/>
</dbReference>
<accession>A0A162PA06</accession>
<name>A0A162PA06_9BURK</name>
<dbReference type="InterPro" id="IPR007138">
    <property type="entry name" value="ABM_dom"/>
</dbReference>
<keyword evidence="4" id="KW-1185">Reference proteome</keyword>
<feature type="domain" description="ABM" evidence="1">
    <location>
        <begin position="2"/>
        <end position="93"/>
    </location>
</feature>
<dbReference type="PANTHER" id="PTHR33336">
    <property type="entry name" value="QUINOL MONOOXYGENASE YGIN-RELATED"/>
    <property type="match status" value="1"/>
</dbReference>
<reference evidence="2 5" key="2">
    <citation type="submission" date="2016-10" db="EMBL/GenBank/DDBJ databases">
        <title>Hydorgenophaga sp. LPB0072 isolated from gastropod.</title>
        <authorList>
            <person name="Kim E."/>
            <person name="Yi H."/>
        </authorList>
    </citation>
    <scope>NUCLEOTIDE SEQUENCE [LARGE SCALE GENOMIC DNA]</scope>
    <source>
        <strain evidence="2 5">LPB0072</strain>
    </source>
</reference>
<dbReference type="KEGG" id="hyl:LPB072_16435"/>
<reference evidence="3 4" key="1">
    <citation type="submission" date="2016-02" db="EMBL/GenBank/DDBJ databases">
        <title>Draft genome sequence of Hydrogenophaga sp. LPB0072.</title>
        <authorList>
            <person name="Shin S.-K."/>
            <person name="Yi H."/>
        </authorList>
    </citation>
    <scope>NUCLEOTIDE SEQUENCE [LARGE SCALE GENOMIC DNA]</scope>
    <source>
        <strain evidence="3 4">LPB0072</strain>
    </source>
</reference>
<dbReference type="EMBL" id="CP017476">
    <property type="protein sequence ID" value="AOW14191.1"/>
    <property type="molecule type" value="Genomic_DNA"/>
</dbReference>
<dbReference type="Pfam" id="PF03992">
    <property type="entry name" value="ABM"/>
    <property type="match status" value="1"/>
</dbReference>
<dbReference type="RefSeq" id="WP_066087501.1">
    <property type="nucleotide sequence ID" value="NZ_CP017476.1"/>
</dbReference>
<dbReference type="STRING" id="1763535.LPB072_16435"/>
<dbReference type="AlphaFoldDB" id="A0A162PA06"/>
<evidence type="ECO:0000259" key="1">
    <source>
        <dbReference type="PROSITE" id="PS51725"/>
    </source>
</evidence>
<gene>
    <name evidence="2" type="ORF">LPB072_16435</name>
    <name evidence="3" type="ORF">LPB72_06280</name>
</gene>